<evidence type="ECO:0000313" key="2">
    <source>
        <dbReference type="Proteomes" id="UP000215914"/>
    </source>
</evidence>
<dbReference type="InParanoid" id="A0A251TQX2"/>
<evidence type="ECO:0000313" key="1">
    <source>
        <dbReference type="EMBL" id="OTG13284.1"/>
    </source>
</evidence>
<name>A0A251TQX2_HELAN</name>
<dbReference type="EMBL" id="CM007899">
    <property type="protein sequence ID" value="OTG13284.1"/>
    <property type="molecule type" value="Genomic_DNA"/>
</dbReference>
<keyword evidence="2" id="KW-1185">Reference proteome</keyword>
<proteinExistence type="predicted"/>
<reference evidence="2" key="1">
    <citation type="journal article" date="2017" name="Nature">
        <title>The sunflower genome provides insights into oil metabolism, flowering and Asterid evolution.</title>
        <authorList>
            <person name="Badouin H."/>
            <person name="Gouzy J."/>
            <person name="Grassa C.J."/>
            <person name="Murat F."/>
            <person name="Staton S.E."/>
            <person name="Cottret L."/>
            <person name="Lelandais-Briere C."/>
            <person name="Owens G.L."/>
            <person name="Carrere S."/>
            <person name="Mayjonade B."/>
            <person name="Legrand L."/>
            <person name="Gill N."/>
            <person name="Kane N.C."/>
            <person name="Bowers J.E."/>
            <person name="Hubner S."/>
            <person name="Bellec A."/>
            <person name="Berard A."/>
            <person name="Berges H."/>
            <person name="Blanchet N."/>
            <person name="Boniface M.C."/>
            <person name="Brunel D."/>
            <person name="Catrice O."/>
            <person name="Chaidir N."/>
            <person name="Claudel C."/>
            <person name="Donnadieu C."/>
            <person name="Faraut T."/>
            <person name="Fievet G."/>
            <person name="Helmstetter N."/>
            <person name="King M."/>
            <person name="Knapp S.J."/>
            <person name="Lai Z."/>
            <person name="Le Paslier M.C."/>
            <person name="Lippi Y."/>
            <person name="Lorenzon L."/>
            <person name="Mandel J.R."/>
            <person name="Marage G."/>
            <person name="Marchand G."/>
            <person name="Marquand E."/>
            <person name="Bret-Mestries E."/>
            <person name="Morien E."/>
            <person name="Nambeesan S."/>
            <person name="Nguyen T."/>
            <person name="Pegot-Espagnet P."/>
            <person name="Pouilly N."/>
            <person name="Raftis F."/>
            <person name="Sallet E."/>
            <person name="Schiex T."/>
            <person name="Thomas J."/>
            <person name="Vandecasteele C."/>
            <person name="Vares D."/>
            <person name="Vear F."/>
            <person name="Vautrin S."/>
            <person name="Crespi M."/>
            <person name="Mangin B."/>
            <person name="Burke J.M."/>
            <person name="Salse J."/>
            <person name="Munos S."/>
            <person name="Vincourt P."/>
            <person name="Rieseberg L.H."/>
            <person name="Langlade N.B."/>
        </authorList>
    </citation>
    <scope>NUCLEOTIDE SEQUENCE [LARGE SCALE GENOMIC DNA]</scope>
    <source>
        <strain evidence="2">cv. SF193</strain>
    </source>
</reference>
<accession>A0A251TQX2</accession>
<dbReference type="Proteomes" id="UP000215914">
    <property type="component" value="Chromosome 10"/>
</dbReference>
<organism evidence="1 2">
    <name type="scientific">Helianthus annuus</name>
    <name type="common">Common sunflower</name>
    <dbReference type="NCBI Taxonomy" id="4232"/>
    <lineage>
        <taxon>Eukaryota</taxon>
        <taxon>Viridiplantae</taxon>
        <taxon>Streptophyta</taxon>
        <taxon>Embryophyta</taxon>
        <taxon>Tracheophyta</taxon>
        <taxon>Spermatophyta</taxon>
        <taxon>Magnoliopsida</taxon>
        <taxon>eudicotyledons</taxon>
        <taxon>Gunneridae</taxon>
        <taxon>Pentapetalae</taxon>
        <taxon>asterids</taxon>
        <taxon>campanulids</taxon>
        <taxon>Asterales</taxon>
        <taxon>Asteraceae</taxon>
        <taxon>Asteroideae</taxon>
        <taxon>Heliantheae alliance</taxon>
        <taxon>Heliantheae</taxon>
        <taxon>Helianthus</taxon>
    </lineage>
</organism>
<gene>
    <name evidence="1" type="ORF">HannXRQ_Chr10g0318801</name>
</gene>
<protein>
    <submittedName>
        <fullName evidence="1">Uncharacterized protein</fullName>
    </submittedName>
</protein>
<dbReference type="AlphaFoldDB" id="A0A251TQX2"/>
<sequence length="80" mass="8902">MIFSSCRSTEMLLIFSPKPLNIVVQNGSDHDTGLMADVGSDQEDHSVAVAKHIEVADKYDVGEYGDFLSSKVSFIWLFYV</sequence>